<dbReference type="GO" id="GO:1902201">
    <property type="term" value="P:negative regulation of bacterial-type flagellum-dependent cell motility"/>
    <property type="evidence" value="ECO:0007669"/>
    <property type="project" value="TreeGrafter"/>
</dbReference>
<evidence type="ECO:0000259" key="3">
    <source>
        <dbReference type="PROSITE" id="PS50887"/>
    </source>
</evidence>
<keyword evidence="2" id="KW-1133">Transmembrane helix</keyword>
<feature type="transmembrane region" description="Helical" evidence="2">
    <location>
        <begin position="36"/>
        <end position="56"/>
    </location>
</feature>
<reference evidence="4 5" key="1">
    <citation type="submission" date="2018-08" db="EMBL/GenBank/DDBJ databases">
        <title>Sequencing the genomes of 1000 actinobacteria strains.</title>
        <authorList>
            <person name="Klenk H.-P."/>
        </authorList>
    </citation>
    <scope>NUCLEOTIDE SEQUENCE [LARGE SCALE GENOMIC DNA]</scope>
    <source>
        <strain evidence="4 5">DSM 44099</strain>
    </source>
</reference>
<feature type="transmembrane region" description="Helical" evidence="2">
    <location>
        <begin position="9"/>
        <end position="30"/>
    </location>
</feature>
<dbReference type="PANTHER" id="PTHR45138:SF9">
    <property type="entry name" value="DIGUANYLATE CYCLASE DGCM-RELATED"/>
    <property type="match status" value="1"/>
</dbReference>
<evidence type="ECO:0000313" key="5">
    <source>
        <dbReference type="Proteomes" id="UP000256913"/>
    </source>
</evidence>
<evidence type="ECO:0000313" key="4">
    <source>
        <dbReference type="EMBL" id="REG00914.1"/>
    </source>
</evidence>
<dbReference type="InterPro" id="IPR029787">
    <property type="entry name" value="Nucleotide_cyclase"/>
</dbReference>
<dbReference type="InterPro" id="IPR043128">
    <property type="entry name" value="Rev_trsase/Diguanyl_cyclase"/>
</dbReference>
<gene>
    <name evidence="4" type="ORF">DFJ67_6974</name>
</gene>
<dbReference type="InterPro" id="IPR050469">
    <property type="entry name" value="Diguanylate_Cyclase"/>
</dbReference>
<keyword evidence="2" id="KW-0812">Transmembrane</keyword>
<dbReference type="AlphaFoldDB" id="A0A3D9ZXM2"/>
<dbReference type="RefSeq" id="WP_170216112.1">
    <property type="nucleotide sequence ID" value="NZ_BONB01000010.1"/>
</dbReference>
<dbReference type="GO" id="GO:0052621">
    <property type="term" value="F:diguanylate cyclase activity"/>
    <property type="evidence" value="ECO:0007669"/>
    <property type="project" value="TreeGrafter"/>
</dbReference>
<dbReference type="PROSITE" id="PS50887">
    <property type="entry name" value="GGDEF"/>
    <property type="match status" value="1"/>
</dbReference>
<dbReference type="Proteomes" id="UP000256913">
    <property type="component" value="Unassembled WGS sequence"/>
</dbReference>
<feature type="domain" description="GGDEF" evidence="3">
    <location>
        <begin position="94"/>
        <end position="217"/>
    </location>
</feature>
<keyword evidence="2" id="KW-0472">Membrane</keyword>
<evidence type="ECO:0000256" key="2">
    <source>
        <dbReference type="SAM" id="Phobius"/>
    </source>
</evidence>
<name>A0A3D9ZXM2_9ACTN</name>
<feature type="region of interest" description="Disordered" evidence="1">
    <location>
        <begin position="219"/>
        <end position="247"/>
    </location>
</feature>
<dbReference type="PANTHER" id="PTHR45138">
    <property type="entry name" value="REGULATORY COMPONENTS OF SENSORY TRANSDUCTION SYSTEM"/>
    <property type="match status" value="1"/>
</dbReference>
<dbReference type="SMART" id="SM00267">
    <property type="entry name" value="GGDEF"/>
    <property type="match status" value="1"/>
</dbReference>
<dbReference type="CDD" id="cd01949">
    <property type="entry name" value="GGDEF"/>
    <property type="match status" value="1"/>
</dbReference>
<evidence type="ECO:0000256" key="1">
    <source>
        <dbReference type="SAM" id="MobiDB-lite"/>
    </source>
</evidence>
<dbReference type="InterPro" id="IPR000160">
    <property type="entry name" value="GGDEF_dom"/>
</dbReference>
<protein>
    <submittedName>
        <fullName evidence="4">Diguanylate cyclase (GGDEF)-like protein</fullName>
    </submittedName>
</protein>
<dbReference type="NCBIfam" id="TIGR00254">
    <property type="entry name" value="GGDEF"/>
    <property type="match status" value="1"/>
</dbReference>
<accession>A0A3D9ZXM2</accession>
<proteinExistence type="predicted"/>
<comment type="caution">
    <text evidence="4">The sequence shown here is derived from an EMBL/GenBank/DDBJ whole genome shotgun (WGS) entry which is preliminary data.</text>
</comment>
<sequence>MPTRPWTKILHVGCTAAFVVVAVPTLSHMIAEGGAVKFIAMAGIAGVFAVAHLRVIGADRRIRELRNALEEASTDPLTGLPTRRTIDRWLAVGGERTVALLDVDDLHGINAAHGHAGGDLYLAAIAGHLRRVAEPGDLIARLGGDEFIVITSRLAHELADALTCAMTGTVKIGTSTVPVRMSAGICHHGDPRRALGCADLAMFTAKRLGGGIAHYDPDRDGVPLQAGVRPAVRQRDNRPTRRSVGGS</sequence>
<keyword evidence="5" id="KW-1185">Reference proteome</keyword>
<dbReference type="Gene3D" id="3.30.70.270">
    <property type="match status" value="1"/>
</dbReference>
<dbReference type="GO" id="GO:0005886">
    <property type="term" value="C:plasma membrane"/>
    <property type="evidence" value="ECO:0007669"/>
    <property type="project" value="TreeGrafter"/>
</dbReference>
<dbReference type="SUPFAM" id="SSF55073">
    <property type="entry name" value="Nucleotide cyclase"/>
    <property type="match status" value="1"/>
</dbReference>
<dbReference type="GO" id="GO:0043709">
    <property type="term" value="P:cell adhesion involved in single-species biofilm formation"/>
    <property type="evidence" value="ECO:0007669"/>
    <property type="project" value="TreeGrafter"/>
</dbReference>
<organism evidence="4 5">
    <name type="scientific">Asanoa ferruginea</name>
    <dbReference type="NCBI Taxonomy" id="53367"/>
    <lineage>
        <taxon>Bacteria</taxon>
        <taxon>Bacillati</taxon>
        <taxon>Actinomycetota</taxon>
        <taxon>Actinomycetes</taxon>
        <taxon>Micromonosporales</taxon>
        <taxon>Micromonosporaceae</taxon>
        <taxon>Asanoa</taxon>
    </lineage>
</organism>
<dbReference type="EMBL" id="QUMQ01000001">
    <property type="protein sequence ID" value="REG00914.1"/>
    <property type="molecule type" value="Genomic_DNA"/>
</dbReference>
<dbReference type="Pfam" id="PF00990">
    <property type="entry name" value="GGDEF"/>
    <property type="match status" value="1"/>
</dbReference>